<evidence type="ECO:0000259" key="1">
    <source>
        <dbReference type="PROSITE" id="PS50097"/>
    </source>
</evidence>
<organism evidence="2 3">
    <name type="scientific">Stemphylium lycopersici</name>
    <name type="common">Tomato gray leaf spot disease fungus</name>
    <name type="synonym">Thyrospora lycopersici</name>
    <dbReference type="NCBI Taxonomy" id="183478"/>
    <lineage>
        <taxon>Eukaryota</taxon>
        <taxon>Fungi</taxon>
        <taxon>Dikarya</taxon>
        <taxon>Ascomycota</taxon>
        <taxon>Pezizomycotina</taxon>
        <taxon>Dothideomycetes</taxon>
        <taxon>Pleosporomycetidae</taxon>
        <taxon>Pleosporales</taxon>
        <taxon>Pleosporineae</taxon>
        <taxon>Pleosporaceae</taxon>
        <taxon>Stemphylium</taxon>
    </lineage>
</organism>
<comment type="caution">
    <text evidence="2">The sequence shown here is derived from an EMBL/GenBank/DDBJ whole genome shotgun (WGS) entry which is preliminary data.</text>
</comment>
<evidence type="ECO:0000313" key="3">
    <source>
        <dbReference type="Proteomes" id="UP000249619"/>
    </source>
</evidence>
<dbReference type="EMBL" id="QGDH01000032">
    <property type="protein sequence ID" value="RAR13678.1"/>
    <property type="molecule type" value="Genomic_DNA"/>
</dbReference>
<dbReference type="STRING" id="183478.A0A364N8M0"/>
<dbReference type="SUPFAM" id="SSF54695">
    <property type="entry name" value="POZ domain"/>
    <property type="match status" value="1"/>
</dbReference>
<dbReference type="PANTHER" id="PTHR47843">
    <property type="entry name" value="BTB DOMAIN-CONTAINING PROTEIN-RELATED"/>
    <property type="match status" value="1"/>
</dbReference>
<name>A0A364N8M0_STELY</name>
<dbReference type="Proteomes" id="UP000249619">
    <property type="component" value="Unassembled WGS sequence"/>
</dbReference>
<dbReference type="OrthoDB" id="6359816at2759"/>
<accession>A0A364N8M0</accession>
<keyword evidence="3" id="KW-1185">Reference proteome</keyword>
<gene>
    <name evidence="2" type="ORF">DDE83_003001</name>
</gene>
<dbReference type="PROSITE" id="PS50097">
    <property type="entry name" value="BTB"/>
    <property type="match status" value="1"/>
</dbReference>
<sequence length="266" mass="29537">MTETANTLALASMKGFADSPEYSDLTITCGQDVYKVHKVVVCKRAGFFKGAVRFGGKEAAESVIDLPGDDPTMTKLLMQYLYSADYTLCPVGCHNTDGGCHSQTMSGTPKDILHYNQLPHTCTGSPCWTYSICTHHTCGDDCNDDCNDFTWDICVPEVYEDATHLSIHSKVYAIAKKYNVYGLCDLSRSKFMYACSVFWDHAEFAIAVDIAFSTTVEDNLGLRSIVGDIIVKYIELVRKPKIKALVKNYGSLALDIIEKKFDYLGF</sequence>
<dbReference type="CDD" id="cd18186">
    <property type="entry name" value="BTB_POZ_ZBTB_KLHL-like"/>
    <property type="match status" value="1"/>
</dbReference>
<dbReference type="PANTHER" id="PTHR47843:SF5">
    <property type="entry name" value="BTB_POZ DOMAIN PROTEIN"/>
    <property type="match status" value="1"/>
</dbReference>
<dbReference type="Gene3D" id="3.30.710.10">
    <property type="entry name" value="Potassium Channel Kv1.1, Chain A"/>
    <property type="match status" value="1"/>
</dbReference>
<protein>
    <recommendedName>
        <fullName evidence="1">BTB domain-containing protein</fullName>
    </recommendedName>
</protein>
<dbReference type="InterPro" id="IPR000210">
    <property type="entry name" value="BTB/POZ_dom"/>
</dbReference>
<dbReference type="AlphaFoldDB" id="A0A364N8M0"/>
<dbReference type="Pfam" id="PF00651">
    <property type="entry name" value="BTB"/>
    <property type="match status" value="1"/>
</dbReference>
<evidence type="ECO:0000313" key="2">
    <source>
        <dbReference type="EMBL" id="RAR13678.1"/>
    </source>
</evidence>
<reference evidence="3" key="1">
    <citation type="submission" date="2018-05" db="EMBL/GenBank/DDBJ databases">
        <title>Draft genome sequence of Stemphylium lycopersici strain CIDEFI 213.</title>
        <authorList>
            <person name="Medina R."/>
            <person name="Franco M.E.E."/>
            <person name="Lucentini C.G."/>
            <person name="Saparrat M.C.N."/>
            <person name="Balatti P.A."/>
        </authorList>
    </citation>
    <scope>NUCLEOTIDE SEQUENCE [LARGE SCALE GENOMIC DNA]</scope>
    <source>
        <strain evidence="3">CIDEFI 213</strain>
    </source>
</reference>
<dbReference type="InterPro" id="IPR011333">
    <property type="entry name" value="SKP1/BTB/POZ_sf"/>
</dbReference>
<feature type="domain" description="BTB" evidence="1">
    <location>
        <begin position="23"/>
        <end position="90"/>
    </location>
</feature>
<proteinExistence type="predicted"/>